<dbReference type="CDD" id="cd14509">
    <property type="entry name" value="PTP_PTEN"/>
    <property type="match status" value="1"/>
</dbReference>
<evidence type="ECO:0000256" key="15">
    <source>
        <dbReference type="ARBA" id="ARBA00043762"/>
    </source>
</evidence>
<evidence type="ECO:0000256" key="13">
    <source>
        <dbReference type="ARBA" id="ARBA00043734"/>
    </source>
</evidence>
<dbReference type="EC" id="3.1.3.67" evidence="3"/>
<dbReference type="InterPro" id="IPR029021">
    <property type="entry name" value="Prot-tyrosine_phosphatase-like"/>
</dbReference>
<dbReference type="GO" id="GO:0042995">
    <property type="term" value="C:cell projection"/>
    <property type="evidence" value="ECO:0007669"/>
    <property type="project" value="TreeGrafter"/>
</dbReference>
<dbReference type="InterPro" id="IPR016130">
    <property type="entry name" value="Tyr_Pase_AS"/>
</dbReference>
<dbReference type="InterPro" id="IPR029023">
    <property type="entry name" value="Tensin_phosphatase"/>
</dbReference>
<evidence type="ECO:0000313" key="23">
    <source>
        <dbReference type="EMBL" id="CAD7266935.1"/>
    </source>
</evidence>
<keyword evidence="7" id="KW-0378">Hydrolase</keyword>
<organism evidence="23">
    <name type="scientific">Timema shepardi</name>
    <name type="common">Walking stick</name>
    <dbReference type="NCBI Taxonomy" id="629360"/>
    <lineage>
        <taxon>Eukaryota</taxon>
        <taxon>Metazoa</taxon>
        <taxon>Ecdysozoa</taxon>
        <taxon>Arthropoda</taxon>
        <taxon>Hexapoda</taxon>
        <taxon>Insecta</taxon>
        <taxon>Pterygota</taxon>
        <taxon>Neoptera</taxon>
        <taxon>Polyneoptera</taxon>
        <taxon>Phasmatodea</taxon>
        <taxon>Timematodea</taxon>
        <taxon>Timematoidea</taxon>
        <taxon>Timematidae</taxon>
        <taxon>Timema</taxon>
    </lineage>
</organism>
<evidence type="ECO:0000259" key="21">
    <source>
        <dbReference type="PROSITE" id="PS51181"/>
    </source>
</evidence>
<evidence type="ECO:0000256" key="14">
    <source>
        <dbReference type="ARBA" id="ARBA00043760"/>
    </source>
</evidence>
<dbReference type="GO" id="GO:0005634">
    <property type="term" value="C:nucleus"/>
    <property type="evidence" value="ECO:0007669"/>
    <property type="project" value="TreeGrafter"/>
</dbReference>
<dbReference type="GO" id="GO:0004725">
    <property type="term" value="F:protein tyrosine phosphatase activity"/>
    <property type="evidence" value="ECO:0007669"/>
    <property type="project" value="UniProtKB-EC"/>
</dbReference>
<name>A0A7R9B667_TIMSH</name>
<evidence type="ECO:0000259" key="22">
    <source>
        <dbReference type="PROSITE" id="PS51182"/>
    </source>
</evidence>
<dbReference type="PANTHER" id="PTHR12305">
    <property type="entry name" value="PHOSPHATASE WITH HOMOLOGY TO TENSIN"/>
    <property type="match status" value="1"/>
</dbReference>
<comment type="catalytic activity">
    <reaction evidence="14">
        <text>a 1,2-diacyl-sn-glycero-3-phospho-(1D-myo-inositol-3,4,5-trisphosphate) + H2O = a 1,2-diacyl-sn-glycero-3-phospho-(1D-myo-inositol-4,5-bisphosphate) + phosphate</text>
        <dbReference type="Rhea" id="RHEA:25017"/>
        <dbReference type="ChEBI" id="CHEBI:15377"/>
        <dbReference type="ChEBI" id="CHEBI:43474"/>
        <dbReference type="ChEBI" id="CHEBI:57836"/>
        <dbReference type="ChEBI" id="CHEBI:58456"/>
        <dbReference type="EC" id="3.1.3.67"/>
    </reaction>
    <physiologicalReaction direction="left-to-right" evidence="14">
        <dbReference type="Rhea" id="RHEA:25018"/>
    </physiologicalReaction>
</comment>
<protein>
    <recommendedName>
        <fullName evidence="12">Phosphatidylinositol 3,4,5-trisphosphate 3-phosphatase and dual-specificity protein phosphatase PTEN</fullName>
        <ecNumber evidence="5">3.1.3.16</ecNumber>
        <ecNumber evidence="4">3.1.3.48</ecNumber>
        <ecNumber evidence="3">3.1.3.67</ecNumber>
    </recommendedName>
    <alternativeName>
        <fullName evidence="16">Inositol polyphosphate 3-phosphatase</fullName>
    </alternativeName>
</protein>
<dbReference type="EMBL" id="OC007989">
    <property type="protein sequence ID" value="CAD7266935.1"/>
    <property type="molecule type" value="Genomic_DNA"/>
</dbReference>
<dbReference type="Gene3D" id="3.90.190.10">
    <property type="entry name" value="Protein tyrosine phosphatase superfamily"/>
    <property type="match status" value="1"/>
</dbReference>
<dbReference type="PANTHER" id="PTHR12305:SF81">
    <property type="entry name" value="PHOSPHATIDYLINOSITOL 3,4,5-TRISPHOSPHATE 3-PHOSPHATASE AND DUAL-SPECIFICITY PROTEIN PHOSPHATASE PTEN"/>
    <property type="match status" value="1"/>
</dbReference>
<dbReference type="EC" id="3.1.3.16" evidence="5"/>
<comment type="catalytic activity">
    <reaction evidence="18">
        <text>O-phospho-L-threonyl-[protein] + H2O = L-threonyl-[protein] + phosphate</text>
        <dbReference type="Rhea" id="RHEA:47004"/>
        <dbReference type="Rhea" id="RHEA-COMP:11060"/>
        <dbReference type="Rhea" id="RHEA-COMP:11605"/>
        <dbReference type="ChEBI" id="CHEBI:15377"/>
        <dbReference type="ChEBI" id="CHEBI:30013"/>
        <dbReference type="ChEBI" id="CHEBI:43474"/>
        <dbReference type="ChEBI" id="CHEBI:61977"/>
        <dbReference type="EC" id="3.1.3.16"/>
    </reaction>
    <physiologicalReaction direction="left-to-right" evidence="18">
        <dbReference type="Rhea" id="RHEA:47005"/>
    </physiologicalReaction>
</comment>
<dbReference type="GO" id="GO:0004722">
    <property type="term" value="F:protein serine/threonine phosphatase activity"/>
    <property type="evidence" value="ECO:0007669"/>
    <property type="project" value="UniProtKB-EC"/>
</dbReference>
<comment type="catalytic activity">
    <reaction evidence="13">
        <text>1D-myo-inositol 1,3,4,5-tetrakisphosphate + H2O = 1D-myo-inositol 1,4,5-trisphosphate + phosphate</text>
        <dbReference type="Rhea" id="RHEA:77155"/>
        <dbReference type="ChEBI" id="CHEBI:15377"/>
        <dbReference type="ChEBI" id="CHEBI:43474"/>
        <dbReference type="ChEBI" id="CHEBI:57895"/>
        <dbReference type="ChEBI" id="CHEBI:203600"/>
    </reaction>
    <physiologicalReaction direction="left-to-right" evidence="13">
        <dbReference type="Rhea" id="RHEA:77156"/>
    </physiologicalReaction>
</comment>
<dbReference type="GO" id="GO:0043491">
    <property type="term" value="P:phosphatidylinositol 3-kinase/protein kinase B signal transduction"/>
    <property type="evidence" value="ECO:0007669"/>
    <property type="project" value="TreeGrafter"/>
</dbReference>
<dbReference type="GO" id="GO:0050793">
    <property type="term" value="P:regulation of developmental process"/>
    <property type="evidence" value="ECO:0007669"/>
    <property type="project" value="UniProtKB-ARBA"/>
</dbReference>
<dbReference type="GO" id="GO:0008285">
    <property type="term" value="P:negative regulation of cell population proliferation"/>
    <property type="evidence" value="ECO:0007669"/>
    <property type="project" value="TreeGrafter"/>
</dbReference>
<evidence type="ECO:0000256" key="7">
    <source>
        <dbReference type="ARBA" id="ARBA00022801"/>
    </source>
</evidence>
<dbReference type="InterPro" id="IPR000387">
    <property type="entry name" value="Tyr_Pase_dom"/>
</dbReference>
<dbReference type="Pfam" id="PF22784">
    <property type="entry name" value="PTP-SAK"/>
    <property type="match status" value="1"/>
</dbReference>
<dbReference type="GO" id="GO:0051896">
    <property type="term" value="P:regulation of phosphatidylinositol 3-kinase/protein kinase B signal transduction"/>
    <property type="evidence" value="ECO:0007669"/>
    <property type="project" value="TreeGrafter"/>
</dbReference>
<dbReference type="EC" id="3.1.3.48" evidence="4"/>
<feature type="domain" description="Tyrosine specific protein phosphatases" evidence="20">
    <location>
        <begin position="166"/>
        <end position="223"/>
    </location>
</feature>
<sequence length="353" mass="40718">MGLCCSCRKPRLSSIGLKHFDKISASVQPINVCAEDQKGPELGSSSKETCQLNTKMANTISNMKMTNPIKGLVSKRRKRYTQDGFNLDLTYIQKNLIAMGFPAEKLEGVYRNHIDDVVKFLEAKHKGHYKIYNLCSERSYDVSKFQQRVANYPFDDHNPPKMELISPFCRDVHAWLSEDKKNVAAVHCKAGKGRTGVMVCCYMLHSKEFLIASEALNYYGQMRTHDRKGVTIPSQRRYVEYYSTLVQEQLEYHPVSLIIQEIHLEPLPTFNGGQVSLQLVISEASKRVFSSGVYDIKKGSPNFQIRLDQYIPIQGDIKIEFFNKPKMMIRKTPREWRWRRGVQYVEEKGGQWD</sequence>
<evidence type="ECO:0000256" key="8">
    <source>
        <dbReference type="ARBA" id="ARBA00022912"/>
    </source>
</evidence>
<comment type="catalytic activity">
    <reaction evidence="11">
        <text>1,2-dioctanoyl-sn-glycero-3-phospho-(1D-myo-inositol-3,4,5-trisphosphate) + H2O = 1,2-dioctanoyl-sn-glycero-3-phospho-(1D-myo-inositol-4,5-bisphosphate) + phosphate</text>
        <dbReference type="Rhea" id="RHEA:43552"/>
        <dbReference type="ChEBI" id="CHEBI:15377"/>
        <dbReference type="ChEBI" id="CHEBI:43474"/>
        <dbReference type="ChEBI" id="CHEBI:83416"/>
        <dbReference type="ChEBI" id="CHEBI:83419"/>
    </reaction>
    <physiologicalReaction direction="left-to-right" evidence="11">
        <dbReference type="Rhea" id="RHEA:43553"/>
    </physiologicalReaction>
</comment>
<dbReference type="InterPro" id="IPR057023">
    <property type="entry name" value="PTP-SAK"/>
</dbReference>
<evidence type="ECO:0000256" key="3">
    <source>
        <dbReference type="ARBA" id="ARBA00013015"/>
    </source>
</evidence>
<feature type="domain" description="C2 tensin-type" evidence="22">
    <location>
        <begin position="254"/>
        <end position="353"/>
    </location>
</feature>
<evidence type="ECO:0000256" key="12">
    <source>
        <dbReference type="ARBA" id="ARBA00034338"/>
    </source>
</evidence>
<comment type="catalytic activity">
    <reaction evidence="17">
        <text>O-phospho-L-seryl-[protein] + H2O = L-seryl-[protein] + phosphate</text>
        <dbReference type="Rhea" id="RHEA:20629"/>
        <dbReference type="Rhea" id="RHEA-COMP:9863"/>
        <dbReference type="Rhea" id="RHEA-COMP:11604"/>
        <dbReference type="ChEBI" id="CHEBI:15377"/>
        <dbReference type="ChEBI" id="CHEBI:29999"/>
        <dbReference type="ChEBI" id="CHEBI:43474"/>
        <dbReference type="ChEBI" id="CHEBI:83421"/>
        <dbReference type="EC" id="3.1.3.16"/>
    </reaction>
    <physiologicalReaction direction="left-to-right" evidence="17">
        <dbReference type="Rhea" id="RHEA:20630"/>
    </physiologicalReaction>
</comment>
<keyword evidence="6" id="KW-0963">Cytoplasm</keyword>
<dbReference type="GO" id="GO:0048870">
    <property type="term" value="P:cell motility"/>
    <property type="evidence" value="ECO:0007669"/>
    <property type="project" value="TreeGrafter"/>
</dbReference>
<dbReference type="AlphaFoldDB" id="A0A7R9B667"/>
<comment type="catalytic activity">
    <reaction evidence="19">
        <text>O-phospho-L-tyrosyl-[protein] + H2O = L-tyrosyl-[protein] + phosphate</text>
        <dbReference type="Rhea" id="RHEA:10684"/>
        <dbReference type="Rhea" id="RHEA-COMP:10136"/>
        <dbReference type="Rhea" id="RHEA-COMP:20101"/>
        <dbReference type="ChEBI" id="CHEBI:15377"/>
        <dbReference type="ChEBI" id="CHEBI:43474"/>
        <dbReference type="ChEBI" id="CHEBI:46858"/>
        <dbReference type="ChEBI" id="CHEBI:61978"/>
        <dbReference type="EC" id="3.1.3.48"/>
    </reaction>
    <physiologicalReaction direction="left-to-right" evidence="19">
        <dbReference type="Rhea" id="RHEA:10685"/>
    </physiologicalReaction>
</comment>
<dbReference type="SUPFAM" id="SSF52799">
    <property type="entry name" value="(Phosphotyrosine protein) phosphatases II"/>
    <property type="match status" value="1"/>
</dbReference>
<dbReference type="PROSITE" id="PS51182">
    <property type="entry name" value="C2_TENSIN"/>
    <property type="match status" value="1"/>
</dbReference>
<comment type="catalytic activity">
    <reaction evidence="15">
        <text>1D-myo-inositol 1,3,4,5,6-pentakisphosphate + H2O = 1D-myo-inositol 1,4,5,6-tetrakisphosphate + phosphate</text>
        <dbReference type="Rhea" id="RHEA:77143"/>
        <dbReference type="ChEBI" id="CHEBI:15377"/>
        <dbReference type="ChEBI" id="CHEBI:43474"/>
        <dbReference type="ChEBI" id="CHEBI:57627"/>
        <dbReference type="ChEBI" id="CHEBI:57733"/>
    </reaction>
    <physiologicalReaction direction="left-to-right" evidence="15">
        <dbReference type="Rhea" id="RHEA:77144"/>
    </physiologicalReaction>
</comment>
<dbReference type="InterPro" id="IPR045101">
    <property type="entry name" value="PTP_PTEN"/>
</dbReference>
<dbReference type="Pfam" id="PF10409">
    <property type="entry name" value="PTEN_C2"/>
    <property type="match status" value="1"/>
</dbReference>
<comment type="similarity">
    <text evidence="2">Belongs to the PTEN phosphatase protein family.</text>
</comment>
<dbReference type="InterPro" id="IPR035892">
    <property type="entry name" value="C2_domain_sf"/>
</dbReference>
<evidence type="ECO:0000256" key="17">
    <source>
        <dbReference type="ARBA" id="ARBA00047986"/>
    </source>
</evidence>
<evidence type="ECO:0000256" key="6">
    <source>
        <dbReference type="ARBA" id="ARBA00022490"/>
    </source>
</evidence>
<accession>A0A7R9B667</accession>
<dbReference type="FunFam" id="3.90.190.10:FF:000029">
    <property type="entry name" value="Phosphatidylinositol 3,4,5-trisphosphate 3-phosphatase and dual-specificity protein phosphatase PTEN"/>
    <property type="match status" value="1"/>
</dbReference>
<evidence type="ECO:0000256" key="9">
    <source>
        <dbReference type="ARBA" id="ARBA00023098"/>
    </source>
</evidence>
<evidence type="ECO:0000259" key="20">
    <source>
        <dbReference type="PROSITE" id="PS50056"/>
    </source>
</evidence>
<evidence type="ECO:0000256" key="4">
    <source>
        <dbReference type="ARBA" id="ARBA00013064"/>
    </source>
</evidence>
<evidence type="ECO:0000256" key="10">
    <source>
        <dbReference type="ARBA" id="ARBA00034256"/>
    </source>
</evidence>
<dbReference type="GO" id="GO:0005829">
    <property type="term" value="C:cytosol"/>
    <property type="evidence" value="ECO:0007669"/>
    <property type="project" value="TreeGrafter"/>
</dbReference>
<dbReference type="SUPFAM" id="SSF49562">
    <property type="entry name" value="C2 domain (Calcium/lipid-binding domain, CaLB)"/>
    <property type="match status" value="1"/>
</dbReference>
<keyword evidence="9" id="KW-0443">Lipid metabolism</keyword>
<gene>
    <name evidence="23" type="ORF">TSIB3V08_LOCUS10949</name>
</gene>
<evidence type="ECO:0000256" key="11">
    <source>
        <dbReference type="ARBA" id="ARBA00034268"/>
    </source>
</evidence>
<dbReference type="GO" id="GO:0016314">
    <property type="term" value="F:phosphatidylinositol-3,4,5-trisphosphate 3-phosphatase activity"/>
    <property type="evidence" value="ECO:0007669"/>
    <property type="project" value="UniProtKB-EC"/>
</dbReference>
<evidence type="ECO:0000256" key="19">
    <source>
        <dbReference type="ARBA" id="ARBA00051341"/>
    </source>
</evidence>
<comment type="catalytic activity">
    <reaction evidence="10">
        <text>1,2-dihexadecanoyl-sn-glycero-3-phospho-(1D-myo-inositol-3,4,5-trisphosphate) + H2O = 1,2-dihexadecanoyl-sn-glycero-3-phospho-(1D-myo-inositol-4,5-bisphosphate) + phosphate</text>
        <dbReference type="Rhea" id="RHEA:43560"/>
        <dbReference type="ChEBI" id="CHEBI:15377"/>
        <dbReference type="ChEBI" id="CHEBI:43474"/>
        <dbReference type="ChEBI" id="CHEBI:83420"/>
        <dbReference type="ChEBI" id="CHEBI:83423"/>
    </reaction>
    <physiologicalReaction direction="left-to-right" evidence="10">
        <dbReference type="Rhea" id="RHEA:43561"/>
    </physiologicalReaction>
</comment>
<evidence type="ECO:0000256" key="2">
    <source>
        <dbReference type="ARBA" id="ARBA00007881"/>
    </source>
</evidence>
<dbReference type="PROSITE" id="PS51181">
    <property type="entry name" value="PPASE_TENSIN"/>
    <property type="match status" value="1"/>
</dbReference>
<evidence type="ECO:0000256" key="16">
    <source>
        <dbReference type="ARBA" id="ARBA00044309"/>
    </source>
</evidence>
<dbReference type="SMART" id="SM01301">
    <property type="entry name" value="PTPlike_phytase"/>
    <property type="match status" value="1"/>
</dbReference>
<dbReference type="GO" id="GO:0046856">
    <property type="term" value="P:phosphatidylinositol dephosphorylation"/>
    <property type="evidence" value="ECO:0007669"/>
    <property type="project" value="TreeGrafter"/>
</dbReference>
<reference evidence="23" key="1">
    <citation type="submission" date="2020-11" db="EMBL/GenBank/DDBJ databases">
        <authorList>
            <person name="Tran Van P."/>
        </authorList>
    </citation>
    <scope>NUCLEOTIDE SEQUENCE</scope>
</reference>
<dbReference type="PROSITE" id="PS50056">
    <property type="entry name" value="TYR_PHOSPHATASE_2"/>
    <property type="match status" value="1"/>
</dbReference>
<evidence type="ECO:0000256" key="1">
    <source>
        <dbReference type="ARBA" id="ARBA00004496"/>
    </source>
</evidence>
<evidence type="ECO:0000256" key="5">
    <source>
        <dbReference type="ARBA" id="ARBA00013081"/>
    </source>
</evidence>
<dbReference type="InterPro" id="IPR014020">
    <property type="entry name" value="Tensin_C2-dom"/>
</dbReference>
<dbReference type="Gene3D" id="2.60.40.1110">
    <property type="match status" value="1"/>
</dbReference>
<feature type="domain" description="Phosphatase tensin-type" evidence="21">
    <location>
        <begin position="78"/>
        <end position="249"/>
    </location>
</feature>
<evidence type="ECO:0000256" key="18">
    <source>
        <dbReference type="ARBA" id="ARBA00048832"/>
    </source>
</evidence>
<dbReference type="GO" id="GO:0005886">
    <property type="term" value="C:plasma membrane"/>
    <property type="evidence" value="ECO:0007669"/>
    <property type="project" value="TreeGrafter"/>
</dbReference>
<comment type="subcellular location">
    <subcellularLocation>
        <location evidence="1">Cytoplasm</location>
    </subcellularLocation>
</comment>
<dbReference type="InterPro" id="IPR051281">
    <property type="entry name" value="Dual-spec_lipid-protein_phosph"/>
</dbReference>
<dbReference type="PROSITE" id="PS00383">
    <property type="entry name" value="TYR_PHOSPHATASE_1"/>
    <property type="match status" value="1"/>
</dbReference>
<keyword evidence="8" id="KW-0904">Protein phosphatase</keyword>
<proteinExistence type="inferred from homology"/>